<sequence>MQTRPESVGAPPGGLAALLRTTGPLHSLSLETTSDIIQCRSPFSQNTARSSSTGRRALTSISLTCRDQVHGCGPGTMLGMENTAVSRTSALPPSLWSPESSARDRSYPVTSVKTAPATYTTWRVDTL</sequence>
<protein>
    <submittedName>
        <fullName evidence="1">Uncharacterized protein</fullName>
    </submittedName>
</protein>
<gene>
    <name evidence="1" type="ORF">MRATA1EN3_LOCUS10870</name>
</gene>
<dbReference type="EMBL" id="OX596104">
    <property type="protein sequence ID" value="CAI9699657.1"/>
    <property type="molecule type" value="Genomic_DNA"/>
</dbReference>
<dbReference type="Proteomes" id="UP001162501">
    <property type="component" value="Chromosome 20"/>
</dbReference>
<evidence type="ECO:0000313" key="1">
    <source>
        <dbReference type="EMBL" id="CAI9699657.1"/>
    </source>
</evidence>
<proteinExistence type="predicted"/>
<accession>A0ACB0EGU6</accession>
<organism evidence="1 2">
    <name type="scientific">Rangifer tarandus platyrhynchus</name>
    <name type="common">Svalbard reindeer</name>
    <dbReference type="NCBI Taxonomy" id="3082113"/>
    <lineage>
        <taxon>Eukaryota</taxon>
        <taxon>Metazoa</taxon>
        <taxon>Chordata</taxon>
        <taxon>Craniata</taxon>
        <taxon>Vertebrata</taxon>
        <taxon>Euteleostomi</taxon>
        <taxon>Mammalia</taxon>
        <taxon>Eutheria</taxon>
        <taxon>Laurasiatheria</taxon>
        <taxon>Artiodactyla</taxon>
        <taxon>Ruminantia</taxon>
        <taxon>Pecora</taxon>
        <taxon>Cervidae</taxon>
        <taxon>Odocoileinae</taxon>
        <taxon>Rangifer</taxon>
    </lineage>
</organism>
<name>A0ACB0EGU6_RANTA</name>
<reference evidence="1" key="1">
    <citation type="submission" date="2023-05" db="EMBL/GenBank/DDBJ databases">
        <authorList>
            <consortium name="ELIXIR-Norway"/>
        </authorList>
    </citation>
    <scope>NUCLEOTIDE SEQUENCE</scope>
</reference>
<evidence type="ECO:0000313" key="2">
    <source>
        <dbReference type="Proteomes" id="UP001162501"/>
    </source>
</evidence>